<protein>
    <submittedName>
        <fullName evidence="6">AraC family transcriptional regulator</fullName>
    </submittedName>
</protein>
<dbReference type="SMART" id="SM00342">
    <property type="entry name" value="HTH_ARAC"/>
    <property type="match status" value="1"/>
</dbReference>
<reference evidence="6 7" key="1">
    <citation type="submission" date="2015-11" db="EMBL/GenBank/DDBJ databases">
        <title>Draft genome sequences of new species of the genus Lactobacillus isolated from orchardgrass silage.</title>
        <authorList>
            <person name="Tohno M."/>
            <person name="Tanizawa Y."/>
            <person name="Arita M."/>
        </authorList>
    </citation>
    <scope>NUCLEOTIDE SEQUENCE [LARGE SCALE GENOMIC DNA]</scope>
    <source>
        <strain evidence="6 7">IWT5</strain>
    </source>
</reference>
<dbReference type="Proteomes" id="UP000223370">
    <property type="component" value="Unassembled WGS sequence"/>
</dbReference>
<evidence type="ECO:0000256" key="4">
    <source>
        <dbReference type="SAM" id="MobiDB-lite"/>
    </source>
</evidence>
<proteinExistence type="predicted"/>
<dbReference type="PANTHER" id="PTHR43280">
    <property type="entry name" value="ARAC-FAMILY TRANSCRIPTIONAL REGULATOR"/>
    <property type="match status" value="1"/>
</dbReference>
<dbReference type="GO" id="GO:0043565">
    <property type="term" value="F:sequence-specific DNA binding"/>
    <property type="evidence" value="ECO:0007669"/>
    <property type="project" value="InterPro"/>
</dbReference>
<dbReference type="EMBL" id="BCMJ01000001">
    <property type="protein sequence ID" value="GAX07483.1"/>
    <property type="molecule type" value="Genomic_DNA"/>
</dbReference>
<dbReference type="Pfam" id="PF12833">
    <property type="entry name" value="HTH_18"/>
    <property type="match status" value="1"/>
</dbReference>
<dbReference type="SMR" id="A0A1Z5J0D1"/>
<keyword evidence="7" id="KW-1185">Reference proteome</keyword>
<dbReference type="PANTHER" id="PTHR43280:SF10">
    <property type="entry name" value="REGULATORY PROTEIN POCR"/>
    <property type="match status" value="1"/>
</dbReference>
<evidence type="ECO:0000313" key="7">
    <source>
        <dbReference type="Proteomes" id="UP000223370"/>
    </source>
</evidence>
<dbReference type="InterPro" id="IPR018062">
    <property type="entry name" value="HTH_AraC-typ_CS"/>
</dbReference>
<evidence type="ECO:0000259" key="5">
    <source>
        <dbReference type="PROSITE" id="PS01124"/>
    </source>
</evidence>
<dbReference type="AlphaFoldDB" id="A0A1Z5J0D1"/>
<organism evidence="6 7">
    <name type="scientific">Secundilactobacillus silagincola</name>
    <dbReference type="NCBI Taxonomy" id="1714681"/>
    <lineage>
        <taxon>Bacteria</taxon>
        <taxon>Bacillati</taxon>
        <taxon>Bacillota</taxon>
        <taxon>Bacilli</taxon>
        <taxon>Lactobacillales</taxon>
        <taxon>Lactobacillaceae</taxon>
        <taxon>Secundilactobacillus</taxon>
    </lineage>
</organism>
<accession>A0A1Z5J0D1</accession>
<sequence>MIDYPLKKEDYRTLAGAVATFSGITQIDTVFYTLDEQLLKDNTVFSGLNEVQQNINFDEFKVYAIFPVTIEHRLWGFIICNSVNVSQQRIYLSRSYLENIFNQLLEPEFNITVSVWDALDTEQISQIRYFDTFLRATTAEGTQITTQPVKTDRNKYHNTENDPKASSQEEDDGVNQSIDAAIQYIEKNIRHTISLSTVAQEVFLSPSYLSRIFKKILDVNFIDYINYRKIAIASEKLALSKLPINYIANQTGFQQTSYFTKIFKQRTGLTPSEYRHQNTSIQKVFTIPRDVSWRDSDTVFDVSKRYFQKNDIAYFSQPVNGYPYFNNISNLADSTGSRGWIYTVDCKQPTVPSSAVSVKGKSVVQWIYTAFNN</sequence>
<dbReference type="Gene3D" id="1.10.10.60">
    <property type="entry name" value="Homeodomain-like"/>
    <property type="match status" value="2"/>
</dbReference>
<dbReference type="PROSITE" id="PS00041">
    <property type="entry name" value="HTH_ARAC_FAMILY_1"/>
    <property type="match status" value="1"/>
</dbReference>
<gene>
    <name evidence="6" type="primary">araC_1</name>
    <name evidence="6" type="ORF">IWT5_00216</name>
</gene>
<feature type="compositionally biased region" description="Basic and acidic residues" evidence="4">
    <location>
        <begin position="150"/>
        <end position="163"/>
    </location>
</feature>
<feature type="region of interest" description="Disordered" evidence="4">
    <location>
        <begin position="144"/>
        <end position="173"/>
    </location>
</feature>
<keyword evidence="1" id="KW-0805">Transcription regulation</keyword>
<evidence type="ECO:0000313" key="6">
    <source>
        <dbReference type="EMBL" id="GAX07483.1"/>
    </source>
</evidence>
<keyword evidence="3" id="KW-0804">Transcription</keyword>
<dbReference type="InterPro" id="IPR009057">
    <property type="entry name" value="Homeodomain-like_sf"/>
</dbReference>
<comment type="caution">
    <text evidence="6">The sequence shown here is derived from an EMBL/GenBank/DDBJ whole genome shotgun (WGS) entry which is preliminary data.</text>
</comment>
<dbReference type="InterPro" id="IPR027954">
    <property type="entry name" value="Transcobalamin-like_C"/>
</dbReference>
<dbReference type="Pfam" id="PF14478">
    <property type="entry name" value="DUF4430"/>
    <property type="match status" value="1"/>
</dbReference>
<dbReference type="PRINTS" id="PR00032">
    <property type="entry name" value="HTHARAC"/>
</dbReference>
<evidence type="ECO:0000256" key="1">
    <source>
        <dbReference type="ARBA" id="ARBA00023015"/>
    </source>
</evidence>
<dbReference type="GO" id="GO:0003700">
    <property type="term" value="F:DNA-binding transcription factor activity"/>
    <property type="evidence" value="ECO:0007669"/>
    <property type="project" value="InterPro"/>
</dbReference>
<dbReference type="SUPFAM" id="SSF46689">
    <property type="entry name" value="Homeodomain-like"/>
    <property type="match status" value="2"/>
</dbReference>
<name>A0A1Z5J0D1_9LACO</name>
<dbReference type="PROSITE" id="PS01124">
    <property type="entry name" value="HTH_ARAC_FAMILY_2"/>
    <property type="match status" value="1"/>
</dbReference>
<feature type="domain" description="HTH araC/xylS-type" evidence="5">
    <location>
        <begin position="179"/>
        <end position="277"/>
    </location>
</feature>
<keyword evidence="2" id="KW-0238">DNA-binding</keyword>
<dbReference type="RefSeq" id="WP_180245619.1">
    <property type="nucleotide sequence ID" value="NZ_BCMJ01000001.1"/>
</dbReference>
<evidence type="ECO:0000256" key="3">
    <source>
        <dbReference type="ARBA" id="ARBA00023163"/>
    </source>
</evidence>
<dbReference type="InterPro" id="IPR020449">
    <property type="entry name" value="Tscrpt_reg_AraC-type_HTH"/>
</dbReference>
<dbReference type="InterPro" id="IPR018060">
    <property type="entry name" value="HTH_AraC"/>
</dbReference>
<evidence type="ECO:0000256" key="2">
    <source>
        <dbReference type="ARBA" id="ARBA00023125"/>
    </source>
</evidence>